<dbReference type="RefSeq" id="WP_344693634.1">
    <property type="nucleotide sequence ID" value="NZ_BAABBF010000005.1"/>
</dbReference>
<evidence type="ECO:0000313" key="2">
    <source>
        <dbReference type="EMBL" id="GAA3714459.1"/>
    </source>
</evidence>
<proteinExistence type="predicted"/>
<dbReference type="Proteomes" id="UP001500523">
    <property type="component" value="Unassembled WGS sequence"/>
</dbReference>
<accession>A0ABP7E836</accession>
<comment type="caution">
    <text evidence="2">The sequence shown here is derived from an EMBL/GenBank/DDBJ whole genome shotgun (WGS) entry which is preliminary data.</text>
</comment>
<evidence type="ECO:0000313" key="3">
    <source>
        <dbReference type="Proteomes" id="UP001500523"/>
    </source>
</evidence>
<sequence>MEIDMGPNNYVALQSQLDLTPLRQGLQMRNNNRLQQAEVQQRDLVAQLARDKFEADHEKDAEYLRDVEAWKAGGGQPDGLRDLALRHPEQSERLLKAGDSYTSGQKNAMIQTGFGTLGALAAGNIELAVRTLSERSEALTRARIDNSHTKAALDMIRAGNVDGARTYLSYAMSGLVGADDAARIMGELGIGKRAENDDRRLDLADRQAVVAERRLDESERHNRRQEGLSAAAGARAERKARSGGKAAGTKLPSGFVLD</sequence>
<dbReference type="EMBL" id="BAABBF010000005">
    <property type="protein sequence ID" value="GAA3714459.1"/>
    <property type="molecule type" value="Genomic_DNA"/>
</dbReference>
<feature type="compositionally biased region" description="Basic and acidic residues" evidence="1">
    <location>
        <begin position="214"/>
        <end position="226"/>
    </location>
</feature>
<evidence type="ECO:0000256" key="1">
    <source>
        <dbReference type="SAM" id="MobiDB-lite"/>
    </source>
</evidence>
<protein>
    <submittedName>
        <fullName evidence="2">Uncharacterized protein</fullName>
    </submittedName>
</protein>
<organism evidence="2 3">
    <name type="scientific">Sphingomonas cynarae</name>
    <dbReference type="NCBI Taxonomy" id="930197"/>
    <lineage>
        <taxon>Bacteria</taxon>
        <taxon>Pseudomonadati</taxon>
        <taxon>Pseudomonadota</taxon>
        <taxon>Alphaproteobacteria</taxon>
        <taxon>Sphingomonadales</taxon>
        <taxon>Sphingomonadaceae</taxon>
        <taxon>Sphingomonas</taxon>
    </lineage>
</organism>
<feature type="region of interest" description="Disordered" evidence="1">
    <location>
        <begin position="214"/>
        <end position="258"/>
    </location>
</feature>
<keyword evidence="3" id="KW-1185">Reference proteome</keyword>
<gene>
    <name evidence="2" type="ORF">GCM10022268_24000</name>
</gene>
<reference evidence="3" key="1">
    <citation type="journal article" date="2019" name="Int. J. Syst. Evol. Microbiol.">
        <title>The Global Catalogue of Microorganisms (GCM) 10K type strain sequencing project: providing services to taxonomists for standard genome sequencing and annotation.</title>
        <authorList>
            <consortium name="The Broad Institute Genomics Platform"/>
            <consortium name="The Broad Institute Genome Sequencing Center for Infectious Disease"/>
            <person name="Wu L."/>
            <person name="Ma J."/>
        </authorList>
    </citation>
    <scope>NUCLEOTIDE SEQUENCE [LARGE SCALE GENOMIC DNA]</scope>
    <source>
        <strain evidence="3">JCM 17498</strain>
    </source>
</reference>
<name>A0ABP7E836_9SPHN</name>